<feature type="transmembrane region" description="Helical" evidence="1">
    <location>
        <begin position="60"/>
        <end position="86"/>
    </location>
</feature>
<feature type="transmembrane region" description="Helical" evidence="1">
    <location>
        <begin position="143"/>
        <end position="161"/>
    </location>
</feature>
<comment type="caution">
    <text evidence="2">The sequence shown here is derived from an EMBL/GenBank/DDBJ whole genome shotgun (WGS) entry which is preliminary data.</text>
</comment>
<keyword evidence="3" id="KW-1185">Reference proteome</keyword>
<evidence type="ECO:0000313" key="3">
    <source>
        <dbReference type="Proteomes" id="UP000295525"/>
    </source>
</evidence>
<keyword evidence="1" id="KW-0472">Membrane</keyword>
<organism evidence="2 3">
    <name type="scientific">Paralcaligenes ureilyticus</name>
    <dbReference type="NCBI Taxonomy" id="627131"/>
    <lineage>
        <taxon>Bacteria</taxon>
        <taxon>Pseudomonadati</taxon>
        <taxon>Pseudomonadota</taxon>
        <taxon>Betaproteobacteria</taxon>
        <taxon>Burkholderiales</taxon>
        <taxon>Alcaligenaceae</taxon>
        <taxon>Paralcaligenes</taxon>
    </lineage>
</organism>
<proteinExistence type="predicted"/>
<evidence type="ECO:0000313" key="2">
    <source>
        <dbReference type="EMBL" id="TCT10472.1"/>
    </source>
</evidence>
<dbReference type="Proteomes" id="UP000295525">
    <property type="component" value="Unassembled WGS sequence"/>
</dbReference>
<sequence length="263" mass="28308">MADGSFMEWALRHDRVVVASGLLVVILLSWAYLLMGAGMMQEMGGMLMPMNMRPWTFGHVVLVFAMWAVMMVAMMLPSAAPTILLYGVIARRRGKGNALVAASSAFVFGYAVVWAAFSLAAVALQFGLERAALVSSMMETTSIAVAGTVLIAVGLCQWTPLKQACLRRCRSPLEFITEHWRPGVGGAFWMGSRHGIYCVGCCGSLMLLLFVGGVMNLAWIGGLALFVLIEKLAPAGHWISYGAGVLLVAWGVATLLGLAKWFL</sequence>
<protein>
    <submittedName>
        <fullName evidence="2">Putative metal-binding membrane protein</fullName>
    </submittedName>
</protein>
<keyword evidence="1" id="KW-0812">Transmembrane</keyword>
<reference evidence="2 3" key="1">
    <citation type="submission" date="2019-03" db="EMBL/GenBank/DDBJ databases">
        <title>Genomic Encyclopedia of Type Strains, Phase IV (KMG-IV): sequencing the most valuable type-strain genomes for metagenomic binning, comparative biology and taxonomic classification.</title>
        <authorList>
            <person name="Goeker M."/>
        </authorList>
    </citation>
    <scope>NUCLEOTIDE SEQUENCE [LARGE SCALE GENOMIC DNA]</scope>
    <source>
        <strain evidence="2 3">DSM 24591</strain>
    </source>
</reference>
<dbReference type="Pfam" id="PF09948">
    <property type="entry name" value="PpoB2"/>
    <property type="match status" value="1"/>
</dbReference>
<dbReference type="InterPro" id="IPR018688">
    <property type="entry name" value="PpoB2-like"/>
</dbReference>
<gene>
    <name evidence="2" type="ORF">EDC26_102434</name>
</gene>
<dbReference type="EMBL" id="SMAJ01000002">
    <property type="protein sequence ID" value="TCT10472.1"/>
    <property type="molecule type" value="Genomic_DNA"/>
</dbReference>
<dbReference type="OrthoDB" id="980055at2"/>
<dbReference type="AlphaFoldDB" id="A0A4R3MBG0"/>
<accession>A0A4R3MBG0</accession>
<evidence type="ECO:0000256" key="1">
    <source>
        <dbReference type="SAM" id="Phobius"/>
    </source>
</evidence>
<keyword evidence="1" id="KW-1133">Transmembrane helix</keyword>
<feature type="transmembrane region" description="Helical" evidence="1">
    <location>
        <begin position="241"/>
        <end position="262"/>
    </location>
</feature>
<feature type="transmembrane region" description="Helical" evidence="1">
    <location>
        <begin position="16"/>
        <end position="40"/>
    </location>
</feature>
<name>A0A4R3MBG0_9BURK</name>
<feature type="transmembrane region" description="Helical" evidence="1">
    <location>
        <begin position="98"/>
        <end position="123"/>
    </location>
</feature>
<feature type="transmembrane region" description="Helical" evidence="1">
    <location>
        <begin position="196"/>
        <end position="229"/>
    </location>
</feature>